<dbReference type="FunFam" id="3.40.50.300:FF:000020">
    <property type="entry name" value="Amino acid ABC transporter ATP-binding component"/>
    <property type="match status" value="1"/>
</dbReference>
<dbReference type="InterPro" id="IPR017871">
    <property type="entry name" value="ABC_transporter-like_CS"/>
</dbReference>
<evidence type="ECO:0000256" key="2">
    <source>
        <dbReference type="ARBA" id="ARBA00022448"/>
    </source>
</evidence>
<dbReference type="PROSITE" id="PS00211">
    <property type="entry name" value="ABC_TRANSPORTER_1"/>
    <property type="match status" value="1"/>
</dbReference>
<comment type="similarity">
    <text evidence="1">Belongs to the ABC transporter superfamily.</text>
</comment>
<evidence type="ECO:0000313" key="8">
    <source>
        <dbReference type="EMBL" id="MSN96617.1"/>
    </source>
</evidence>
<sequence>MIEVKNLYKKYGELLVLNGISTSIKKGEVVAIIGPSGGGKSTFLRCLNLLETPTSGEIYIKNNNILDKNTNINKIRQEVSMVFQHFNLFANKNVLENLTLAPIKAKIYSPNKANEKAYELLEKVGLKDKAKAYPHKLSGGQKQRVAIARSLAMNPDIILFDEPTSALDPEMVGEVLGIMQDVAKEGITMLVVTHEMGFAKNVANRVLFMDGGKIVVDESPKEFFENPKNERLKEFLNKVLNH</sequence>
<dbReference type="InterPro" id="IPR050086">
    <property type="entry name" value="MetN_ABC_transporter-like"/>
</dbReference>
<reference evidence="8 9" key="2">
    <citation type="submission" date="2020-03" db="EMBL/GenBank/DDBJ databases">
        <title>Campylobacter portucalensis sp. nov., a new species of Campylobacter isolated from the reproductive tract of bulls.</title>
        <authorList>
            <person name="Silva M.F."/>
            <person name="Pereira G."/>
            <person name="Carneiro C."/>
            <person name="Hemphill A."/>
            <person name="Mateus L."/>
            <person name="Lopes-Da-Costa L."/>
            <person name="Silva E."/>
        </authorList>
    </citation>
    <scope>NUCLEOTIDE SEQUENCE [LARGE SCALE GENOMIC DNA]</scope>
    <source>
        <strain evidence="8 9">FMV-PI01</strain>
    </source>
</reference>
<keyword evidence="4 8" id="KW-0067">ATP-binding</keyword>
<evidence type="ECO:0000259" key="7">
    <source>
        <dbReference type="PROSITE" id="PS50893"/>
    </source>
</evidence>
<dbReference type="InterPro" id="IPR027417">
    <property type="entry name" value="P-loop_NTPase"/>
</dbReference>
<dbReference type="Pfam" id="PF00005">
    <property type="entry name" value="ABC_tran"/>
    <property type="match status" value="1"/>
</dbReference>
<dbReference type="AlphaFoldDB" id="A0A6L5WK39"/>
<dbReference type="EMBL" id="VWSJ01000020">
    <property type="protein sequence ID" value="MSN96617.1"/>
    <property type="molecule type" value="Genomic_DNA"/>
</dbReference>
<feature type="domain" description="ABC transporter" evidence="7">
    <location>
        <begin position="2"/>
        <end position="236"/>
    </location>
</feature>
<keyword evidence="2" id="KW-0813">Transport</keyword>
<keyword evidence="9" id="KW-1185">Reference proteome</keyword>
<protein>
    <recommendedName>
        <fullName evidence="6">Probable ABC transporter ATP-binding protein PEB1C</fullName>
    </recommendedName>
</protein>
<evidence type="ECO:0000256" key="6">
    <source>
        <dbReference type="ARBA" id="ARBA00071748"/>
    </source>
</evidence>
<comment type="caution">
    <text evidence="8">The sequence shown here is derived from an EMBL/GenBank/DDBJ whole genome shotgun (WGS) entry which is preliminary data.</text>
</comment>
<gene>
    <name evidence="8" type="ORF">F1B92_05465</name>
</gene>
<dbReference type="InterPro" id="IPR003439">
    <property type="entry name" value="ABC_transporter-like_ATP-bd"/>
</dbReference>
<evidence type="ECO:0000256" key="1">
    <source>
        <dbReference type="ARBA" id="ARBA00005417"/>
    </source>
</evidence>
<dbReference type="PANTHER" id="PTHR43166:SF4">
    <property type="entry name" value="PHOSPHONATES IMPORT ATP-BINDING PROTEIN PHNC"/>
    <property type="match status" value="1"/>
</dbReference>
<dbReference type="SMART" id="SM00382">
    <property type="entry name" value="AAA"/>
    <property type="match status" value="1"/>
</dbReference>
<evidence type="ECO:0000313" key="9">
    <source>
        <dbReference type="Proteomes" id="UP000476338"/>
    </source>
</evidence>
<dbReference type="CDD" id="cd03262">
    <property type="entry name" value="ABC_HisP_GlnQ"/>
    <property type="match status" value="1"/>
</dbReference>
<dbReference type="InterPro" id="IPR030679">
    <property type="entry name" value="ABC_ATPase_HisP-typ"/>
</dbReference>
<comment type="function">
    <text evidence="5">Most probably involved, with PEB1, in a binding-protein-dependent transport system for an amino acid. Probably responsible for energy coupling to the transport system.</text>
</comment>
<dbReference type="RefSeq" id="WP_154570886.1">
    <property type="nucleotide sequence ID" value="NZ_VWSJ01000020.1"/>
</dbReference>
<dbReference type="GO" id="GO:0005524">
    <property type="term" value="F:ATP binding"/>
    <property type="evidence" value="ECO:0007669"/>
    <property type="project" value="UniProtKB-KW"/>
</dbReference>
<dbReference type="Gene3D" id="3.40.50.300">
    <property type="entry name" value="P-loop containing nucleotide triphosphate hydrolases"/>
    <property type="match status" value="1"/>
</dbReference>
<reference evidence="8 9" key="1">
    <citation type="submission" date="2019-09" db="EMBL/GenBank/DDBJ databases">
        <authorList>
            <person name="Silva M."/>
            <person name="Pereira G."/>
            <person name="Lopes-Da-Costa L."/>
            <person name="Silva E."/>
        </authorList>
    </citation>
    <scope>NUCLEOTIDE SEQUENCE [LARGE SCALE GENOMIC DNA]</scope>
    <source>
        <strain evidence="8 9">FMV-PI01</strain>
    </source>
</reference>
<dbReference type="Proteomes" id="UP000476338">
    <property type="component" value="Unassembled WGS sequence"/>
</dbReference>
<dbReference type="PANTHER" id="PTHR43166">
    <property type="entry name" value="AMINO ACID IMPORT ATP-BINDING PROTEIN"/>
    <property type="match status" value="1"/>
</dbReference>
<dbReference type="PROSITE" id="PS50893">
    <property type="entry name" value="ABC_TRANSPORTER_2"/>
    <property type="match status" value="1"/>
</dbReference>
<keyword evidence="3" id="KW-0547">Nucleotide-binding</keyword>
<dbReference type="GO" id="GO:0016887">
    <property type="term" value="F:ATP hydrolysis activity"/>
    <property type="evidence" value="ECO:0007669"/>
    <property type="project" value="InterPro"/>
</dbReference>
<dbReference type="SUPFAM" id="SSF52540">
    <property type="entry name" value="P-loop containing nucleoside triphosphate hydrolases"/>
    <property type="match status" value="1"/>
</dbReference>
<name>A0A6L5WK39_9BACT</name>
<dbReference type="InterPro" id="IPR003593">
    <property type="entry name" value="AAA+_ATPase"/>
</dbReference>
<dbReference type="GO" id="GO:0015424">
    <property type="term" value="F:ABC-type amino acid transporter activity"/>
    <property type="evidence" value="ECO:0007669"/>
    <property type="project" value="InterPro"/>
</dbReference>
<dbReference type="PIRSF" id="PIRSF039085">
    <property type="entry name" value="ABC_ATPase_HisP"/>
    <property type="match status" value="1"/>
</dbReference>
<accession>A0A6L5WK39</accession>
<organism evidence="8 9">
    <name type="scientific">Campylobacter portucalensis</name>
    <dbReference type="NCBI Taxonomy" id="2608384"/>
    <lineage>
        <taxon>Bacteria</taxon>
        <taxon>Pseudomonadati</taxon>
        <taxon>Campylobacterota</taxon>
        <taxon>Epsilonproteobacteria</taxon>
        <taxon>Campylobacterales</taxon>
        <taxon>Campylobacteraceae</taxon>
        <taxon>Campylobacter</taxon>
    </lineage>
</organism>
<evidence type="ECO:0000256" key="5">
    <source>
        <dbReference type="ARBA" id="ARBA00053419"/>
    </source>
</evidence>
<proteinExistence type="inferred from homology"/>
<evidence type="ECO:0000256" key="3">
    <source>
        <dbReference type="ARBA" id="ARBA00022741"/>
    </source>
</evidence>
<evidence type="ECO:0000256" key="4">
    <source>
        <dbReference type="ARBA" id="ARBA00022840"/>
    </source>
</evidence>